<dbReference type="NCBIfam" id="TIGR00254">
    <property type="entry name" value="GGDEF"/>
    <property type="match status" value="1"/>
</dbReference>
<proteinExistence type="predicted"/>
<dbReference type="SUPFAM" id="SSF55073">
    <property type="entry name" value="Nucleotide cyclase"/>
    <property type="match status" value="1"/>
</dbReference>
<dbReference type="InterPro" id="IPR029787">
    <property type="entry name" value="Nucleotide_cyclase"/>
</dbReference>
<reference evidence="2 3" key="1">
    <citation type="submission" date="2020-08" db="EMBL/GenBank/DDBJ databases">
        <title>Genomic Encyclopedia of Type Strains, Phase IV (KMG-IV): sequencing the most valuable type-strain genomes for metagenomic binning, comparative biology and taxonomic classification.</title>
        <authorList>
            <person name="Goeker M."/>
        </authorList>
    </citation>
    <scope>NUCLEOTIDE SEQUENCE [LARGE SCALE GENOMIC DNA]</scope>
    <source>
        <strain evidence="2 3">DSM 102235</strain>
    </source>
</reference>
<protein>
    <submittedName>
        <fullName evidence="2">Diguanylate cyclase (GGDEF)-like protein</fullName>
    </submittedName>
</protein>
<evidence type="ECO:0000313" key="3">
    <source>
        <dbReference type="Proteomes" id="UP000541426"/>
    </source>
</evidence>
<dbReference type="FunFam" id="3.30.70.270:FF:000001">
    <property type="entry name" value="Diguanylate cyclase domain protein"/>
    <property type="match status" value="1"/>
</dbReference>
<dbReference type="CDD" id="cd01949">
    <property type="entry name" value="GGDEF"/>
    <property type="match status" value="1"/>
</dbReference>
<dbReference type="PANTHER" id="PTHR46663">
    <property type="entry name" value="DIGUANYLATE CYCLASE DGCT-RELATED"/>
    <property type="match status" value="1"/>
</dbReference>
<dbReference type="Gene3D" id="3.30.70.270">
    <property type="match status" value="1"/>
</dbReference>
<dbReference type="RefSeq" id="WP_183967923.1">
    <property type="nucleotide sequence ID" value="NZ_BAABBZ010000019.1"/>
</dbReference>
<keyword evidence="3" id="KW-1185">Reference proteome</keyword>
<dbReference type="Gene3D" id="3.30.450.260">
    <property type="entry name" value="Haem NO binding associated domain"/>
    <property type="match status" value="1"/>
</dbReference>
<dbReference type="PANTHER" id="PTHR46663:SF4">
    <property type="entry name" value="DIGUANYLATE CYCLASE DGCT-RELATED"/>
    <property type="match status" value="1"/>
</dbReference>
<feature type="domain" description="GGDEF" evidence="1">
    <location>
        <begin position="184"/>
        <end position="317"/>
    </location>
</feature>
<dbReference type="AlphaFoldDB" id="A0A7W6DUX1"/>
<dbReference type="InterPro" id="IPR042463">
    <property type="entry name" value="HNOB_dom_associated_sf"/>
</dbReference>
<dbReference type="PROSITE" id="PS50887">
    <property type="entry name" value="GGDEF"/>
    <property type="match status" value="1"/>
</dbReference>
<dbReference type="SMART" id="SM00267">
    <property type="entry name" value="GGDEF"/>
    <property type="match status" value="1"/>
</dbReference>
<accession>A0A7W6DUX1</accession>
<dbReference type="EMBL" id="JACIEJ010000008">
    <property type="protein sequence ID" value="MBB3987075.1"/>
    <property type="molecule type" value="Genomic_DNA"/>
</dbReference>
<sequence length="330" mass="36308">MTLPEEAMHALLPMHAVLSPLGCIRQAGPTLHKLSDTPLEGACFLEQFEVYRPRLIRSMAALLEAQGRKLSLRVRGTDMELKGTVVGTGDGGAVVNLSFGIAVVDAVRRYRLTSTDFASTDLSIEMLWLMEAKALAINASRSLNTRLQDAMILAEERAFTDTLTGLKNRRALDGHLDKLIRQRQAFSLMHLDLDLFKQVNDTHGHAAGDHVLRQAARVMLEETRKDDLVARVGGDEFIIVFANLTSPARLAELAVHLIKRIEEPVTYDDAVCRISASIGITICMGEEVTPASVVERADEALYASKRAGRARYSFYAEGDPEVPKAIGEKK</sequence>
<name>A0A7W6DUX1_9RHOB</name>
<comment type="caution">
    <text evidence="2">The sequence shown here is derived from an EMBL/GenBank/DDBJ whole genome shotgun (WGS) entry which is preliminary data.</text>
</comment>
<dbReference type="InterPro" id="IPR052163">
    <property type="entry name" value="DGC-Regulatory_Protein"/>
</dbReference>
<evidence type="ECO:0000313" key="2">
    <source>
        <dbReference type="EMBL" id="MBB3987075.1"/>
    </source>
</evidence>
<gene>
    <name evidence="2" type="ORF">GGQ68_003419</name>
</gene>
<dbReference type="InterPro" id="IPR043128">
    <property type="entry name" value="Rev_trsase/Diguanyl_cyclase"/>
</dbReference>
<dbReference type="Pfam" id="PF00990">
    <property type="entry name" value="GGDEF"/>
    <property type="match status" value="1"/>
</dbReference>
<organism evidence="2 3">
    <name type="scientific">Sagittula marina</name>
    <dbReference type="NCBI Taxonomy" id="943940"/>
    <lineage>
        <taxon>Bacteria</taxon>
        <taxon>Pseudomonadati</taxon>
        <taxon>Pseudomonadota</taxon>
        <taxon>Alphaproteobacteria</taxon>
        <taxon>Rhodobacterales</taxon>
        <taxon>Roseobacteraceae</taxon>
        <taxon>Sagittula</taxon>
    </lineage>
</organism>
<dbReference type="Proteomes" id="UP000541426">
    <property type="component" value="Unassembled WGS sequence"/>
</dbReference>
<dbReference type="InterPro" id="IPR000160">
    <property type="entry name" value="GGDEF_dom"/>
</dbReference>
<evidence type="ECO:0000259" key="1">
    <source>
        <dbReference type="PROSITE" id="PS50887"/>
    </source>
</evidence>
<dbReference type="GO" id="GO:0003824">
    <property type="term" value="F:catalytic activity"/>
    <property type="evidence" value="ECO:0007669"/>
    <property type="project" value="UniProtKB-ARBA"/>
</dbReference>